<dbReference type="PANTHER" id="PTHR43065:SF42">
    <property type="entry name" value="TWO-COMPONENT SENSOR PPRA"/>
    <property type="match status" value="1"/>
</dbReference>
<dbReference type="EMBL" id="MFKF01000042">
    <property type="protein sequence ID" value="OGG56204.1"/>
    <property type="molecule type" value="Genomic_DNA"/>
</dbReference>
<dbReference type="Gene3D" id="3.40.50.2300">
    <property type="match status" value="1"/>
</dbReference>
<dbReference type="SUPFAM" id="SSF55874">
    <property type="entry name" value="ATPase domain of HSP90 chaperone/DNA topoisomerase II/histidine kinase"/>
    <property type="match status" value="1"/>
</dbReference>
<dbReference type="SMART" id="SM00387">
    <property type="entry name" value="HATPase_c"/>
    <property type="match status" value="1"/>
</dbReference>
<feature type="modified residue" description="4-aspartylphosphate" evidence="6">
    <location>
        <position position="596"/>
    </location>
</feature>
<proteinExistence type="predicted"/>
<evidence type="ECO:0000259" key="9">
    <source>
        <dbReference type="PROSITE" id="PS50110"/>
    </source>
</evidence>
<evidence type="ECO:0000256" key="1">
    <source>
        <dbReference type="ARBA" id="ARBA00000085"/>
    </source>
</evidence>
<dbReference type="InterPro" id="IPR004358">
    <property type="entry name" value="Sig_transdc_His_kin-like_C"/>
</dbReference>
<dbReference type="PROSITE" id="PS50109">
    <property type="entry name" value="HIS_KIN"/>
    <property type="match status" value="1"/>
</dbReference>
<dbReference type="Pfam" id="PF00072">
    <property type="entry name" value="Response_reg"/>
    <property type="match status" value="1"/>
</dbReference>
<evidence type="ECO:0000259" key="8">
    <source>
        <dbReference type="PROSITE" id="PS50109"/>
    </source>
</evidence>
<keyword evidence="5" id="KW-0418">Kinase</keyword>
<comment type="catalytic activity">
    <reaction evidence="1">
        <text>ATP + protein L-histidine = ADP + protein N-phospho-L-histidine.</text>
        <dbReference type="EC" id="2.7.13.3"/>
    </reaction>
</comment>
<dbReference type="Gene3D" id="3.30.565.10">
    <property type="entry name" value="Histidine kinase-like ATPase, C-terminal domain"/>
    <property type="match status" value="1"/>
</dbReference>
<feature type="domain" description="Response regulatory" evidence="9">
    <location>
        <begin position="547"/>
        <end position="661"/>
    </location>
</feature>
<dbReference type="SUPFAM" id="SSF52172">
    <property type="entry name" value="CheY-like"/>
    <property type="match status" value="1"/>
</dbReference>
<dbReference type="GO" id="GO:0000155">
    <property type="term" value="F:phosphorelay sensor kinase activity"/>
    <property type="evidence" value="ECO:0007669"/>
    <property type="project" value="InterPro"/>
</dbReference>
<evidence type="ECO:0000256" key="2">
    <source>
        <dbReference type="ARBA" id="ARBA00012438"/>
    </source>
</evidence>
<evidence type="ECO:0000256" key="7">
    <source>
        <dbReference type="SAM" id="Coils"/>
    </source>
</evidence>
<feature type="coiled-coil region" evidence="7">
    <location>
        <begin position="193"/>
        <end position="301"/>
    </location>
</feature>
<dbReference type="SMART" id="SM00388">
    <property type="entry name" value="HisKA"/>
    <property type="match status" value="1"/>
</dbReference>
<keyword evidence="3 6" id="KW-0597">Phosphoprotein</keyword>
<dbReference type="Pfam" id="PF02518">
    <property type="entry name" value="HATPase_c"/>
    <property type="match status" value="1"/>
</dbReference>
<dbReference type="SMART" id="SM00448">
    <property type="entry name" value="REC"/>
    <property type="match status" value="1"/>
</dbReference>
<evidence type="ECO:0000256" key="5">
    <source>
        <dbReference type="ARBA" id="ARBA00022777"/>
    </source>
</evidence>
<dbReference type="InterPro" id="IPR036097">
    <property type="entry name" value="HisK_dim/P_sf"/>
</dbReference>
<evidence type="ECO:0000256" key="3">
    <source>
        <dbReference type="ARBA" id="ARBA00022553"/>
    </source>
</evidence>
<feature type="domain" description="Histidine kinase" evidence="8">
    <location>
        <begin position="310"/>
        <end position="528"/>
    </location>
</feature>
<dbReference type="Pfam" id="PF13185">
    <property type="entry name" value="GAF_2"/>
    <property type="match status" value="1"/>
</dbReference>
<evidence type="ECO:0000313" key="10">
    <source>
        <dbReference type="EMBL" id="OGG56204.1"/>
    </source>
</evidence>
<keyword evidence="7" id="KW-0175">Coiled coil</keyword>
<dbReference type="Pfam" id="PF00512">
    <property type="entry name" value="HisKA"/>
    <property type="match status" value="1"/>
</dbReference>
<dbReference type="InterPro" id="IPR005467">
    <property type="entry name" value="His_kinase_dom"/>
</dbReference>
<dbReference type="InterPro" id="IPR001789">
    <property type="entry name" value="Sig_transdc_resp-reg_receiver"/>
</dbReference>
<dbReference type="SUPFAM" id="SSF47384">
    <property type="entry name" value="Homodimeric domain of signal transducing histidine kinase"/>
    <property type="match status" value="1"/>
</dbReference>
<accession>A0A1F6D445</accession>
<dbReference type="InterPro" id="IPR003594">
    <property type="entry name" value="HATPase_dom"/>
</dbReference>
<dbReference type="EC" id="2.7.13.3" evidence="2"/>
<dbReference type="InterPro" id="IPR011006">
    <property type="entry name" value="CheY-like_superfamily"/>
</dbReference>
<sequence length="667" mass="74365">MHESTQIQRLHQELAQASQLFEEKIRDLSMARRIGDSLKYARDARRVFETIIDTILEETNAQNCSLMLLDHETGELTVRAARGQDDLTVSYYRVADSSRRGFRLGEGVAGWVAQHGQPISIPDVSKDSRFVASPQPIGFIGSLLCQPLIVEDGVVGVVNLSHPRPHNFTAEDERLMAVIADQVAVTLNSVQIFDEMQQMNASLRAEIDRATDALRRTNAELKTEIAERQRAQEALRKAHDELEGRVQERTAELSKTNIILQEQIAERERVEGELRESNRRLEEALAELRQTQQHVIQQERLRALGQMASGIAHDFNNALSPILGFSELLLISPESLGNQEKATHYLQSIHTAAQDAAGVVKRLSEFYRRRDEREVLLPVKLNPLVEQVISLTQPRWREQALANGITVDVEADLQEVPIISGDEVGLREALTNLIFNAVDAMPHDGTITLRTRPDGERVVLEVSDTGAGMTEEVRKRCLEPFFTTKGERGTGMGLAMVYGIVQRHKGEIDIQSEPGRGTTFTLRLPVRVEQRTEKRPQETEVRVRPLRVLIVDDDPAIGELIAEYLASDGHTAERAASGREGLEKFRGERFDLVVTDRAMPEMSGDQMAVAAKQIAPGVPVLMLTGFGDMMQVSGERPRDVDFILGKPVTHARLREVLAKVGDKGGKG</sequence>
<dbReference type="InterPro" id="IPR029016">
    <property type="entry name" value="GAF-like_dom_sf"/>
</dbReference>
<protein>
    <recommendedName>
        <fullName evidence="2">histidine kinase</fullName>
        <ecNumber evidence="2">2.7.13.3</ecNumber>
    </recommendedName>
</protein>
<name>A0A1F6D445_HANXR</name>
<dbReference type="Gene3D" id="3.30.450.40">
    <property type="match status" value="1"/>
</dbReference>
<evidence type="ECO:0000256" key="6">
    <source>
        <dbReference type="PROSITE-ProRule" id="PRU00169"/>
    </source>
</evidence>
<gene>
    <name evidence="10" type="ORF">A3F84_16430</name>
</gene>
<dbReference type="InterPro" id="IPR003661">
    <property type="entry name" value="HisK_dim/P_dom"/>
</dbReference>
<dbReference type="SMART" id="SM00065">
    <property type="entry name" value="GAF"/>
    <property type="match status" value="1"/>
</dbReference>
<dbReference type="Proteomes" id="UP000178606">
    <property type="component" value="Unassembled WGS sequence"/>
</dbReference>
<keyword evidence="4" id="KW-0808">Transferase</keyword>
<dbReference type="PRINTS" id="PR00344">
    <property type="entry name" value="BCTRLSENSOR"/>
</dbReference>
<dbReference type="SUPFAM" id="SSF55781">
    <property type="entry name" value="GAF domain-like"/>
    <property type="match status" value="1"/>
</dbReference>
<dbReference type="Gene3D" id="1.10.287.130">
    <property type="match status" value="1"/>
</dbReference>
<dbReference type="AlphaFoldDB" id="A0A1F6D445"/>
<organism evidence="10 11">
    <name type="scientific">Handelsmanbacteria sp. (strain RIFCSPLOWO2_12_FULL_64_10)</name>
    <dbReference type="NCBI Taxonomy" id="1817868"/>
    <lineage>
        <taxon>Bacteria</taxon>
        <taxon>Candidatus Handelsmaniibacteriota</taxon>
    </lineage>
</organism>
<reference evidence="10 11" key="1">
    <citation type="journal article" date="2016" name="Nat. Commun.">
        <title>Thousands of microbial genomes shed light on interconnected biogeochemical processes in an aquifer system.</title>
        <authorList>
            <person name="Anantharaman K."/>
            <person name="Brown C.T."/>
            <person name="Hug L.A."/>
            <person name="Sharon I."/>
            <person name="Castelle C.J."/>
            <person name="Probst A.J."/>
            <person name="Thomas B.C."/>
            <person name="Singh A."/>
            <person name="Wilkins M.J."/>
            <person name="Karaoz U."/>
            <person name="Brodie E.L."/>
            <person name="Williams K.H."/>
            <person name="Hubbard S.S."/>
            <person name="Banfield J.F."/>
        </authorList>
    </citation>
    <scope>NUCLEOTIDE SEQUENCE [LARGE SCALE GENOMIC DNA]</scope>
    <source>
        <strain evidence="11">RIFCSPLOWO2_12_FULL_64_10</strain>
    </source>
</reference>
<dbReference type="InterPro" id="IPR003018">
    <property type="entry name" value="GAF"/>
</dbReference>
<comment type="caution">
    <text evidence="10">The sequence shown here is derived from an EMBL/GenBank/DDBJ whole genome shotgun (WGS) entry which is preliminary data.</text>
</comment>
<dbReference type="InterPro" id="IPR036890">
    <property type="entry name" value="HATPase_C_sf"/>
</dbReference>
<dbReference type="PROSITE" id="PS50110">
    <property type="entry name" value="RESPONSE_REGULATORY"/>
    <property type="match status" value="1"/>
</dbReference>
<dbReference type="CDD" id="cd00082">
    <property type="entry name" value="HisKA"/>
    <property type="match status" value="1"/>
</dbReference>
<evidence type="ECO:0000256" key="4">
    <source>
        <dbReference type="ARBA" id="ARBA00022679"/>
    </source>
</evidence>
<dbReference type="PANTHER" id="PTHR43065">
    <property type="entry name" value="SENSOR HISTIDINE KINASE"/>
    <property type="match status" value="1"/>
</dbReference>
<evidence type="ECO:0000313" key="11">
    <source>
        <dbReference type="Proteomes" id="UP000178606"/>
    </source>
</evidence>
<dbReference type="CDD" id="cd00156">
    <property type="entry name" value="REC"/>
    <property type="match status" value="1"/>
</dbReference>